<dbReference type="SMART" id="SM00304">
    <property type="entry name" value="HAMP"/>
    <property type="match status" value="1"/>
</dbReference>
<dbReference type="CDD" id="cd00130">
    <property type="entry name" value="PAS"/>
    <property type="match status" value="1"/>
</dbReference>
<dbReference type="SUPFAM" id="SSF52172">
    <property type="entry name" value="CheY-like"/>
    <property type="match status" value="2"/>
</dbReference>
<dbReference type="EMBL" id="JBHTMX010000164">
    <property type="protein sequence ID" value="MFD1333079.1"/>
    <property type="molecule type" value="Genomic_DNA"/>
</dbReference>
<dbReference type="CDD" id="cd06225">
    <property type="entry name" value="HAMP"/>
    <property type="match status" value="1"/>
</dbReference>
<dbReference type="Pfam" id="PF02518">
    <property type="entry name" value="HATPase_c"/>
    <property type="match status" value="1"/>
</dbReference>
<dbReference type="PANTHER" id="PTHR43047:SF72">
    <property type="entry name" value="OSMOSENSING HISTIDINE PROTEIN KINASE SLN1"/>
    <property type="match status" value="1"/>
</dbReference>
<dbReference type="PROSITE" id="PS50113">
    <property type="entry name" value="PAC"/>
    <property type="match status" value="1"/>
</dbReference>
<feature type="domain" description="HAMP" evidence="13">
    <location>
        <begin position="422"/>
        <end position="474"/>
    </location>
</feature>
<evidence type="ECO:0000259" key="12">
    <source>
        <dbReference type="PROSITE" id="PS50113"/>
    </source>
</evidence>
<dbReference type="Pfam" id="PF00672">
    <property type="entry name" value="HAMP"/>
    <property type="match status" value="1"/>
</dbReference>
<feature type="modified residue" description="4-aspartylphosphate" evidence="7">
    <location>
        <position position="1020"/>
    </location>
</feature>
<dbReference type="SUPFAM" id="SSF47384">
    <property type="entry name" value="Homodimeric domain of signal transducing histidine kinase"/>
    <property type="match status" value="1"/>
</dbReference>
<dbReference type="CDD" id="cd12914">
    <property type="entry name" value="PDC1_DGC_like"/>
    <property type="match status" value="1"/>
</dbReference>
<dbReference type="InterPro" id="IPR003661">
    <property type="entry name" value="HisK_dim/P_dom"/>
</dbReference>
<keyword evidence="15" id="KW-1185">Reference proteome</keyword>
<proteinExistence type="predicted"/>
<accession>A0ABW3ZA17</accession>
<comment type="catalytic activity">
    <reaction evidence="1">
        <text>ATP + protein L-histidine = ADP + protein N-phospho-L-histidine.</text>
        <dbReference type="EC" id="2.7.13.3"/>
    </reaction>
</comment>
<feature type="domain" description="Response regulatory" evidence="10">
    <location>
        <begin position="847"/>
        <end position="964"/>
    </location>
</feature>
<dbReference type="PANTHER" id="PTHR43047">
    <property type="entry name" value="TWO-COMPONENT HISTIDINE PROTEIN KINASE"/>
    <property type="match status" value="1"/>
</dbReference>
<evidence type="ECO:0000256" key="3">
    <source>
        <dbReference type="ARBA" id="ARBA00012438"/>
    </source>
</evidence>
<evidence type="ECO:0000313" key="15">
    <source>
        <dbReference type="Proteomes" id="UP001597171"/>
    </source>
</evidence>
<evidence type="ECO:0000256" key="7">
    <source>
        <dbReference type="PROSITE-ProRule" id="PRU00169"/>
    </source>
</evidence>
<sequence length="1094" mass="116136">LATVPGLVGVAALASQLLGLRPDLAAVGGPLFGPDALPPPSAAAVSCSLIALSVTLLLTRARLSWADDIRQFARLLGLCASVFALALHAFKPGIIEAVHGFATFRVTTALALTLMLLAVGFDRPILSLRWQVAHLGVLVIAPLAWLTVHFASVEREAELEAATGRLNGALRLAVEQQNGVIEEARKLLIFLARLPDVRQGGEACDRRLSDFSRLNPSAQAFFVISSDLKVICSDLSAARGVDVSDRDYVHRAFAHGGVAVSGLVMARVSGMPRIALAMPIRTETGRQIALGVTLSLSALSGPLERLAAEIDPRATVTLVDAAGLVIARHPVAPFLVGRSLAGETMWTTAIRDGDGVFEARELGGQDTIFVTRPVIEEQARLIVGLPKRDVVATIDQRMNQRLGAISLILLASVALGVLGGEVLVLRPLRRLTAYARRLETGETAARPEMTARGEVGALGRALAVMAEAVEDRERRLAGAEALFRGLFDHSPDPAAVLRVDGKGGFRFEAWNAAAQRFTGLSLPEVLGRRPTEVFPGSRGESIERDLDRVAQLGRVLRVEREPAAQGVVVTFEMVLAPFQAGDGRIDLIFATARDISDRKRVERLKNEFVSTVSHELRTPLTSIAGSLGLLSGGAAGPIGDRARHLVGIAHANSLRLVRLINDILDIEKIEAGRMAFDLKALDLLDVAGQAVTGLRAYADSFGVDVELVSTGEPVVVFGDQDRLTQVVTNLVSNAIKFSPAGGAVIVAVGADGETAAIRVRDSGPGVPEAFLPRMFTKFAQADGSDSRRKGGTGLGLAIVKEIVERHAGAIRYRENGGAEFEVRLPRVGRAADEAPAETAAAPRSRPRVLICEDDPFTATLLGELLKDAGFDSLAVRSVREAREAAFKPDIEALLVDLNLPDGDEITLIHDIQASARSRDLPVVVVSASAAQGRADARAANLKVTEWLEKPIDPARLASVLKQSLAAARPKPRILHVEDDEDLSRVVAAAVGGLADVTFAGGLAAARARLARERYDLIILDLALKDGSGLDLMADLKASPHPAPTILFSAHDVDEKVAPFEAAARLTKSRSSLAALVATVERMLGADRAPFPKAG</sequence>
<dbReference type="SMART" id="SM00448">
    <property type="entry name" value="REC"/>
    <property type="match status" value="2"/>
</dbReference>
<dbReference type="CDD" id="cd00082">
    <property type="entry name" value="HisKA"/>
    <property type="match status" value="1"/>
</dbReference>
<organism evidence="14 15">
    <name type="scientific">Methylopila musalis</name>
    <dbReference type="NCBI Taxonomy" id="1134781"/>
    <lineage>
        <taxon>Bacteria</taxon>
        <taxon>Pseudomonadati</taxon>
        <taxon>Pseudomonadota</taxon>
        <taxon>Alphaproteobacteria</taxon>
        <taxon>Hyphomicrobiales</taxon>
        <taxon>Methylopilaceae</taxon>
        <taxon>Methylopila</taxon>
    </lineage>
</organism>
<dbReference type="Gene3D" id="1.10.8.500">
    <property type="entry name" value="HAMP domain in histidine kinase"/>
    <property type="match status" value="1"/>
</dbReference>
<evidence type="ECO:0000256" key="5">
    <source>
        <dbReference type="ARBA" id="ARBA00022679"/>
    </source>
</evidence>
<dbReference type="Proteomes" id="UP001597171">
    <property type="component" value="Unassembled WGS sequence"/>
</dbReference>
<dbReference type="InterPro" id="IPR000014">
    <property type="entry name" value="PAS"/>
</dbReference>
<keyword evidence="8" id="KW-1133">Transmembrane helix</keyword>
<feature type="domain" description="PAS" evidence="11">
    <location>
        <begin position="479"/>
        <end position="553"/>
    </location>
</feature>
<keyword evidence="8" id="KW-0812">Transmembrane</keyword>
<dbReference type="Gene3D" id="1.10.287.130">
    <property type="match status" value="1"/>
</dbReference>
<dbReference type="GO" id="GO:0005524">
    <property type="term" value="F:ATP binding"/>
    <property type="evidence" value="ECO:0007669"/>
    <property type="project" value="UniProtKB-KW"/>
</dbReference>
<dbReference type="InterPro" id="IPR003660">
    <property type="entry name" value="HAMP_dom"/>
</dbReference>
<dbReference type="InterPro" id="IPR036097">
    <property type="entry name" value="HisK_dim/P_sf"/>
</dbReference>
<dbReference type="Pfam" id="PF08448">
    <property type="entry name" value="PAS_4"/>
    <property type="match status" value="1"/>
</dbReference>
<feature type="domain" description="Histidine kinase" evidence="9">
    <location>
        <begin position="611"/>
        <end position="828"/>
    </location>
</feature>
<keyword evidence="5" id="KW-0808">Transferase</keyword>
<evidence type="ECO:0000256" key="2">
    <source>
        <dbReference type="ARBA" id="ARBA00004370"/>
    </source>
</evidence>
<evidence type="ECO:0000259" key="11">
    <source>
        <dbReference type="PROSITE" id="PS50112"/>
    </source>
</evidence>
<dbReference type="PRINTS" id="PR00344">
    <property type="entry name" value="BCTRLSENSOR"/>
</dbReference>
<dbReference type="SMART" id="SM00387">
    <property type="entry name" value="HATPase_c"/>
    <property type="match status" value="1"/>
</dbReference>
<dbReference type="SUPFAM" id="SSF55874">
    <property type="entry name" value="ATPase domain of HSP90 chaperone/DNA topoisomerase II/histidine kinase"/>
    <property type="match status" value="1"/>
</dbReference>
<reference evidence="15" key="1">
    <citation type="journal article" date="2019" name="Int. J. Syst. Evol. Microbiol.">
        <title>The Global Catalogue of Microorganisms (GCM) 10K type strain sequencing project: providing services to taxonomists for standard genome sequencing and annotation.</title>
        <authorList>
            <consortium name="The Broad Institute Genomics Platform"/>
            <consortium name="The Broad Institute Genome Sequencing Center for Infectious Disease"/>
            <person name="Wu L."/>
            <person name="Ma J."/>
        </authorList>
    </citation>
    <scope>NUCLEOTIDE SEQUENCE [LARGE SCALE GENOMIC DNA]</scope>
    <source>
        <strain evidence="15">CCUG 61696</strain>
    </source>
</reference>
<dbReference type="PROSITE" id="PS50885">
    <property type="entry name" value="HAMP"/>
    <property type="match status" value="1"/>
</dbReference>
<comment type="subcellular location">
    <subcellularLocation>
        <location evidence="2">Membrane</location>
    </subcellularLocation>
</comment>
<dbReference type="InterPro" id="IPR004358">
    <property type="entry name" value="Sig_transdc_His_kin-like_C"/>
</dbReference>
<feature type="non-terminal residue" evidence="14">
    <location>
        <position position="1"/>
    </location>
</feature>
<dbReference type="PROSITE" id="PS50109">
    <property type="entry name" value="HIS_KIN"/>
    <property type="match status" value="1"/>
</dbReference>
<dbReference type="SUPFAM" id="SSF158472">
    <property type="entry name" value="HAMP domain-like"/>
    <property type="match status" value="1"/>
</dbReference>
<keyword evidence="8" id="KW-0472">Membrane</keyword>
<dbReference type="Pfam" id="PF00072">
    <property type="entry name" value="Response_reg"/>
    <property type="match status" value="2"/>
</dbReference>
<feature type="transmembrane region" description="Helical" evidence="8">
    <location>
        <begin position="402"/>
        <end position="425"/>
    </location>
</feature>
<keyword evidence="6" id="KW-0418">Kinase</keyword>
<dbReference type="SMART" id="SM00388">
    <property type="entry name" value="HisKA"/>
    <property type="match status" value="1"/>
</dbReference>
<dbReference type="InterPro" id="IPR001789">
    <property type="entry name" value="Sig_transdc_resp-reg_receiver"/>
</dbReference>
<dbReference type="SMART" id="SM00091">
    <property type="entry name" value="PAS"/>
    <property type="match status" value="1"/>
</dbReference>
<protein>
    <recommendedName>
        <fullName evidence="3">histidine kinase</fullName>
        <ecNumber evidence="3">2.7.13.3</ecNumber>
    </recommendedName>
</protein>
<keyword evidence="4 7" id="KW-0597">Phosphoprotein</keyword>
<dbReference type="CDD" id="cd00075">
    <property type="entry name" value="HATPase"/>
    <property type="match status" value="1"/>
</dbReference>
<dbReference type="CDD" id="cd12915">
    <property type="entry name" value="PDC2_DGC_like"/>
    <property type="match status" value="1"/>
</dbReference>
<dbReference type="InterPro" id="IPR013656">
    <property type="entry name" value="PAS_4"/>
</dbReference>
<evidence type="ECO:0000256" key="4">
    <source>
        <dbReference type="ARBA" id="ARBA00022553"/>
    </source>
</evidence>
<evidence type="ECO:0000256" key="8">
    <source>
        <dbReference type="SAM" id="Phobius"/>
    </source>
</evidence>
<dbReference type="InterPro" id="IPR036890">
    <property type="entry name" value="HATPase_C_sf"/>
</dbReference>
<feature type="domain" description="Response regulatory" evidence="10">
    <location>
        <begin position="972"/>
        <end position="1082"/>
    </location>
</feature>
<dbReference type="EC" id="2.7.13.3" evidence="3"/>
<dbReference type="Gene3D" id="3.40.50.2300">
    <property type="match status" value="2"/>
</dbReference>
<dbReference type="InterPro" id="IPR003594">
    <property type="entry name" value="HATPase_dom"/>
</dbReference>
<dbReference type="InterPro" id="IPR000700">
    <property type="entry name" value="PAS-assoc_C"/>
</dbReference>
<dbReference type="PROSITE" id="PS50112">
    <property type="entry name" value="PAS"/>
    <property type="match status" value="1"/>
</dbReference>
<dbReference type="PROSITE" id="PS50110">
    <property type="entry name" value="RESPONSE_REGULATORY"/>
    <property type="match status" value="2"/>
</dbReference>
<dbReference type="Gene3D" id="3.30.450.20">
    <property type="entry name" value="PAS domain"/>
    <property type="match status" value="2"/>
</dbReference>
<feature type="modified residue" description="4-aspartylphosphate" evidence="7">
    <location>
        <position position="896"/>
    </location>
</feature>
<dbReference type="SUPFAM" id="SSF55785">
    <property type="entry name" value="PYP-like sensor domain (PAS domain)"/>
    <property type="match status" value="1"/>
</dbReference>
<evidence type="ECO:0000259" key="13">
    <source>
        <dbReference type="PROSITE" id="PS50885"/>
    </source>
</evidence>
<feature type="transmembrane region" description="Helical" evidence="8">
    <location>
        <begin position="41"/>
        <end position="59"/>
    </location>
</feature>
<dbReference type="Pfam" id="PF00512">
    <property type="entry name" value="HisKA"/>
    <property type="match status" value="1"/>
</dbReference>
<evidence type="ECO:0000256" key="6">
    <source>
        <dbReference type="ARBA" id="ARBA00022777"/>
    </source>
</evidence>
<keyword evidence="14" id="KW-0067">ATP-binding</keyword>
<feature type="domain" description="PAC" evidence="12">
    <location>
        <begin position="552"/>
        <end position="607"/>
    </location>
</feature>
<name>A0ABW3ZA17_9HYPH</name>
<gene>
    <name evidence="14" type="ORF">ACFQ4O_13825</name>
</gene>
<dbReference type="InterPro" id="IPR011006">
    <property type="entry name" value="CheY-like_superfamily"/>
</dbReference>
<keyword evidence="14" id="KW-0547">Nucleotide-binding</keyword>
<feature type="transmembrane region" description="Helical" evidence="8">
    <location>
        <begin position="102"/>
        <end position="120"/>
    </location>
</feature>
<dbReference type="RefSeq" id="WP_378776308.1">
    <property type="nucleotide sequence ID" value="NZ_JBHTMX010000164.1"/>
</dbReference>
<evidence type="ECO:0000259" key="9">
    <source>
        <dbReference type="PROSITE" id="PS50109"/>
    </source>
</evidence>
<comment type="caution">
    <text evidence="14">The sequence shown here is derived from an EMBL/GenBank/DDBJ whole genome shotgun (WGS) entry which is preliminary data.</text>
</comment>
<dbReference type="InterPro" id="IPR035965">
    <property type="entry name" value="PAS-like_dom_sf"/>
</dbReference>
<evidence type="ECO:0000259" key="10">
    <source>
        <dbReference type="PROSITE" id="PS50110"/>
    </source>
</evidence>
<feature type="transmembrane region" description="Helical" evidence="8">
    <location>
        <begin position="71"/>
        <end position="90"/>
    </location>
</feature>
<evidence type="ECO:0000313" key="14">
    <source>
        <dbReference type="EMBL" id="MFD1333079.1"/>
    </source>
</evidence>
<dbReference type="NCBIfam" id="TIGR00229">
    <property type="entry name" value="sensory_box"/>
    <property type="match status" value="1"/>
</dbReference>
<dbReference type="CDD" id="cd00156">
    <property type="entry name" value="REC"/>
    <property type="match status" value="2"/>
</dbReference>
<dbReference type="Gene3D" id="3.30.565.10">
    <property type="entry name" value="Histidine kinase-like ATPase, C-terminal domain"/>
    <property type="match status" value="1"/>
</dbReference>
<dbReference type="InterPro" id="IPR005467">
    <property type="entry name" value="His_kinase_dom"/>
</dbReference>
<evidence type="ECO:0000256" key="1">
    <source>
        <dbReference type="ARBA" id="ARBA00000085"/>
    </source>
</evidence>